<protein>
    <submittedName>
        <fullName evidence="6">Sigma-70 family RNA polymerase sigma factor</fullName>
    </submittedName>
</protein>
<accession>A0ABT8W569</accession>
<sequence>MFRKKKNHSDSITTLDIKSISGFEKTYNAYWEKVYAVCYNNTRKIELSQGMTQEIFKSLWERRNRLQIEHIENYLVRAAKFKVSEYYRNKAIREKKLNIACADYCNAANCTENDISFSFLVEELGMLVEKLPCRCKEVFKMSREKGFTNKQIATELQVTERAVEYHISKALKFLKANLSTQTVL</sequence>
<proteinExistence type="inferred from homology"/>
<dbReference type="InterPro" id="IPR014284">
    <property type="entry name" value="RNA_pol_sigma-70_dom"/>
</dbReference>
<evidence type="ECO:0000259" key="5">
    <source>
        <dbReference type="Pfam" id="PF08281"/>
    </source>
</evidence>
<evidence type="ECO:0000256" key="1">
    <source>
        <dbReference type="ARBA" id="ARBA00010641"/>
    </source>
</evidence>
<evidence type="ECO:0000256" key="4">
    <source>
        <dbReference type="ARBA" id="ARBA00023163"/>
    </source>
</evidence>
<feature type="domain" description="RNA polymerase sigma factor 70 region 4 type 2" evidence="5">
    <location>
        <begin position="122"/>
        <end position="174"/>
    </location>
</feature>
<organism evidence="6 7">
    <name type="scientific">Flavivirga aquimarina</name>
    <dbReference type="NCBI Taxonomy" id="2027862"/>
    <lineage>
        <taxon>Bacteria</taxon>
        <taxon>Pseudomonadati</taxon>
        <taxon>Bacteroidota</taxon>
        <taxon>Flavobacteriia</taxon>
        <taxon>Flavobacteriales</taxon>
        <taxon>Flavobacteriaceae</taxon>
        <taxon>Flavivirga</taxon>
    </lineage>
</organism>
<comment type="caution">
    <text evidence="6">The sequence shown here is derived from an EMBL/GenBank/DDBJ whole genome shotgun (WGS) entry which is preliminary data.</text>
</comment>
<evidence type="ECO:0000256" key="2">
    <source>
        <dbReference type="ARBA" id="ARBA00023015"/>
    </source>
</evidence>
<dbReference type="PANTHER" id="PTHR43133:SF46">
    <property type="entry name" value="RNA POLYMERASE SIGMA-70 FACTOR ECF SUBFAMILY"/>
    <property type="match status" value="1"/>
</dbReference>
<comment type="similarity">
    <text evidence="1">Belongs to the sigma-70 factor family. ECF subfamily.</text>
</comment>
<keyword evidence="2" id="KW-0805">Transcription regulation</keyword>
<dbReference type="InterPro" id="IPR013324">
    <property type="entry name" value="RNA_pol_sigma_r3/r4-like"/>
</dbReference>
<dbReference type="InterPro" id="IPR036388">
    <property type="entry name" value="WH-like_DNA-bd_sf"/>
</dbReference>
<dbReference type="RefSeq" id="WP_303275944.1">
    <property type="nucleotide sequence ID" value="NZ_JAUOEK010000016.1"/>
</dbReference>
<dbReference type="SUPFAM" id="SSF88946">
    <property type="entry name" value="Sigma2 domain of RNA polymerase sigma factors"/>
    <property type="match status" value="1"/>
</dbReference>
<dbReference type="Gene3D" id="1.10.1740.10">
    <property type="match status" value="1"/>
</dbReference>
<name>A0ABT8W569_9FLAO</name>
<dbReference type="InterPro" id="IPR039425">
    <property type="entry name" value="RNA_pol_sigma-70-like"/>
</dbReference>
<reference evidence="6" key="1">
    <citation type="submission" date="2023-07" db="EMBL/GenBank/DDBJ databases">
        <title>Two novel species in the genus Flavivirga.</title>
        <authorList>
            <person name="Kwon K."/>
        </authorList>
    </citation>
    <scope>NUCLEOTIDE SEQUENCE</scope>
    <source>
        <strain evidence="6">KCTC 52353</strain>
    </source>
</reference>
<dbReference type="PANTHER" id="PTHR43133">
    <property type="entry name" value="RNA POLYMERASE ECF-TYPE SIGMA FACTO"/>
    <property type="match status" value="1"/>
</dbReference>
<gene>
    <name evidence="6" type="ORF">Q4Q35_00430</name>
</gene>
<dbReference type="Pfam" id="PF08281">
    <property type="entry name" value="Sigma70_r4_2"/>
    <property type="match status" value="1"/>
</dbReference>
<dbReference type="NCBIfam" id="TIGR02937">
    <property type="entry name" value="sigma70-ECF"/>
    <property type="match status" value="1"/>
</dbReference>
<dbReference type="SUPFAM" id="SSF88659">
    <property type="entry name" value="Sigma3 and sigma4 domains of RNA polymerase sigma factors"/>
    <property type="match status" value="1"/>
</dbReference>
<evidence type="ECO:0000313" key="7">
    <source>
        <dbReference type="Proteomes" id="UP001176883"/>
    </source>
</evidence>
<keyword evidence="4" id="KW-0804">Transcription</keyword>
<evidence type="ECO:0000256" key="3">
    <source>
        <dbReference type="ARBA" id="ARBA00023082"/>
    </source>
</evidence>
<dbReference type="InterPro" id="IPR013325">
    <property type="entry name" value="RNA_pol_sigma_r2"/>
</dbReference>
<dbReference type="InterPro" id="IPR013249">
    <property type="entry name" value="RNA_pol_sigma70_r4_t2"/>
</dbReference>
<keyword evidence="7" id="KW-1185">Reference proteome</keyword>
<evidence type="ECO:0000313" key="6">
    <source>
        <dbReference type="EMBL" id="MDO5968260.1"/>
    </source>
</evidence>
<keyword evidence="3" id="KW-0731">Sigma factor</keyword>
<dbReference type="Gene3D" id="1.10.10.10">
    <property type="entry name" value="Winged helix-like DNA-binding domain superfamily/Winged helix DNA-binding domain"/>
    <property type="match status" value="1"/>
</dbReference>
<dbReference type="Proteomes" id="UP001176883">
    <property type="component" value="Unassembled WGS sequence"/>
</dbReference>
<dbReference type="EMBL" id="JAUOEK010000016">
    <property type="protein sequence ID" value="MDO5968260.1"/>
    <property type="molecule type" value="Genomic_DNA"/>
</dbReference>